<dbReference type="CDD" id="cd00303">
    <property type="entry name" value="retropepsin_like"/>
    <property type="match status" value="1"/>
</dbReference>
<dbReference type="Proteomes" id="UP000499080">
    <property type="component" value="Unassembled WGS sequence"/>
</dbReference>
<evidence type="ECO:0000313" key="2">
    <source>
        <dbReference type="Proteomes" id="UP000499080"/>
    </source>
</evidence>
<dbReference type="Gene3D" id="2.40.70.10">
    <property type="entry name" value="Acid Proteases"/>
    <property type="match status" value="1"/>
</dbReference>
<dbReference type="InterPro" id="IPR021109">
    <property type="entry name" value="Peptidase_aspartic_dom_sf"/>
</dbReference>
<dbReference type="Pfam" id="PF13975">
    <property type="entry name" value="gag-asp_proteas"/>
    <property type="match status" value="1"/>
</dbReference>
<dbReference type="EMBL" id="BGPR01000527">
    <property type="protein sequence ID" value="GBM24784.1"/>
    <property type="molecule type" value="Genomic_DNA"/>
</dbReference>
<reference evidence="1 2" key="1">
    <citation type="journal article" date="2019" name="Sci. Rep.">
        <title>Orb-weaving spider Araneus ventricosus genome elucidates the spidroin gene catalogue.</title>
        <authorList>
            <person name="Kono N."/>
            <person name="Nakamura H."/>
            <person name="Ohtoshi R."/>
            <person name="Moran D.A.P."/>
            <person name="Shinohara A."/>
            <person name="Yoshida Y."/>
            <person name="Fujiwara M."/>
            <person name="Mori M."/>
            <person name="Tomita M."/>
            <person name="Arakawa K."/>
        </authorList>
    </citation>
    <scope>NUCLEOTIDE SEQUENCE [LARGE SCALE GENOMIC DNA]</scope>
</reference>
<organism evidence="1 2">
    <name type="scientific">Araneus ventricosus</name>
    <name type="common">Orbweaver spider</name>
    <name type="synonym">Epeira ventricosa</name>
    <dbReference type="NCBI Taxonomy" id="182803"/>
    <lineage>
        <taxon>Eukaryota</taxon>
        <taxon>Metazoa</taxon>
        <taxon>Ecdysozoa</taxon>
        <taxon>Arthropoda</taxon>
        <taxon>Chelicerata</taxon>
        <taxon>Arachnida</taxon>
        <taxon>Araneae</taxon>
        <taxon>Araneomorphae</taxon>
        <taxon>Entelegynae</taxon>
        <taxon>Araneoidea</taxon>
        <taxon>Araneidae</taxon>
        <taxon>Araneus</taxon>
    </lineage>
</organism>
<sequence>MLVDTGATITLLRTDLAQKLKQQLIYSSHSLSLKTATGEKAGIHGKLDASIECGSRKFQHRVYVTDTTDPCILGLDFLQKFNFTVDLEKRYGKEQKKFLCFSTRVKHSNYVLYWQRRILFYQRDQNVFFKEFSNFLDNSGMP</sequence>
<gene>
    <name evidence="1" type="ORF">AVEN_245038_1</name>
</gene>
<dbReference type="SUPFAM" id="SSF50630">
    <property type="entry name" value="Acid proteases"/>
    <property type="match status" value="1"/>
</dbReference>
<evidence type="ECO:0008006" key="3">
    <source>
        <dbReference type="Google" id="ProtNLM"/>
    </source>
</evidence>
<dbReference type="InterPro" id="IPR001969">
    <property type="entry name" value="Aspartic_peptidase_AS"/>
</dbReference>
<dbReference type="AlphaFoldDB" id="A0A4Y2EAA8"/>
<evidence type="ECO:0000313" key="1">
    <source>
        <dbReference type="EMBL" id="GBM24784.1"/>
    </source>
</evidence>
<dbReference type="PROSITE" id="PS00141">
    <property type="entry name" value="ASP_PROTEASE"/>
    <property type="match status" value="1"/>
</dbReference>
<comment type="caution">
    <text evidence="1">The sequence shown here is derived from an EMBL/GenBank/DDBJ whole genome shotgun (WGS) entry which is preliminary data.</text>
</comment>
<name>A0A4Y2EAA8_ARAVE</name>
<dbReference type="OrthoDB" id="6435686at2759"/>
<accession>A0A4Y2EAA8</accession>
<dbReference type="GO" id="GO:0004190">
    <property type="term" value="F:aspartic-type endopeptidase activity"/>
    <property type="evidence" value="ECO:0007669"/>
    <property type="project" value="InterPro"/>
</dbReference>
<protein>
    <recommendedName>
        <fullName evidence="3">Peptidase A2 domain-containing protein</fullName>
    </recommendedName>
</protein>
<dbReference type="GO" id="GO:0006508">
    <property type="term" value="P:proteolysis"/>
    <property type="evidence" value="ECO:0007669"/>
    <property type="project" value="InterPro"/>
</dbReference>
<proteinExistence type="predicted"/>
<keyword evidence="2" id="KW-1185">Reference proteome</keyword>